<evidence type="ECO:0000256" key="2">
    <source>
        <dbReference type="ARBA" id="ARBA00022563"/>
    </source>
</evidence>
<dbReference type="GO" id="GO:0004488">
    <property type="term" value="F:methylenetetrahydrofolate dehydrogenase (NADP+) activity"/>
    <property type="evidence" value="ECO:0007669"/>
    <property type="project" value="UniProtKB-UniRule"/>
</dbReference>
<evidence type="ECO:0000256" key="8">
    <source>
        <dbReference type="ARBA" id="ARBA00023268"/>
    </source>
</evidence>
<dbReference type="GO" id="GO:0035999">
    <property type="term" value="P:tetrahydrofolate interconversion"/>
    <property type="evidence" value="ECO:0007669"/>
    <property type="project" value="UniProtKB-UniRule"/>
</dbReference>
<feature type="domain" description="Tetrahydrofolate dehydrogenase/cyclohydrolase NAD(P)-binding" evidence="11">
    <location>
        <begin position="144"/>
        <end position="285"/>
    </location>
</feature>
<dbReference type="EC" id="1.5.1.5" evidence="9"/>
<dbReference type="GO" id="GO:0004477">
    <property type="term" value="F:methenyltetrahydrofolate cyclohydrolase activity"/>
    <property type="evidence" value="ECO:0007669"/>
    <property type="project" value="UniProtKB-UniRule"/>
</dbReference>
<comment type="subunit">
    <text evidence="9">Homodimer.</text>
</comment>
<evidence type="ECO:0000259" key="10">
    <source>
        <dbReference type="Pfam" id="PF00763"/>
    </source>
</evidence>
<dbReference type="InterPro" id="IPR000672">
    <property type="entry name" value="THF_DH/CycHdrlase"/>
</dbReference>
<dbReference type="EC" id="3.5.4.9" evidence="9"/>
<dbReference type="Pfam" id="PF02882">
    <property type="entry name" value="THF_DHG_CYH_C"/>
    <property type="match status" value="1"/>
</dbReference>
<evidence type="ECO:0000313" key="13">
    <source>
        <dbReference type="Proteomes" id="UP000277766"/>
    </source>
</evidence>
<dbReference type="GO" id="GO:0005829">
    <property type="term" value="C:cytosol"/>
    <property type="evidence" value="ECO:0007669"/>
    <property type="project" value="TreeGrafter"/>
</dbReference>
<keyword evidence="7 9" id="KW-0486">Methionine biosynthesis</keyword>
<dbReference type="InterPro" id="IPR020631">
    <property type="entry name" value="THF_DH/CycHdrlase_NAD-bd_dom"/>
</dbReference>
<feature type="binding site" evidence="9">
    <location>
        <position position="237"/>
    </location>
    <ligand>
        <name>NADP(+)</name>
        <dbReference type="ChEBI" id="CHEBI:58349"/>
    </ligand>
</feature>
<dbReference type="HAMAP" id="MF_01576">
    <property type="entry name" value="THF_DHG_CYH"/>
    <property type="match status" value="1"/>
</dbReference>
<feature type="binding site" evidence="9">
    <location>
        <begin position="171"/>
        <end position="173"/>
    </location>
    <ligand>
        <name>NADP(+)</name>
        <dbReference type="ChEBI" id="CHEBI:58349"/>
    </ligand>
</feature>
<keyword evidence="5 9" id="KW-0521">NADP</keyword>
<evidence type="ECO:0000256" key="6">
    <source>
        <dbReference type="ARBA" id="ARBA00023002"/>
    </source>
</evidence>
<dbReference type="Gene3D" id="3.40.50.720">
    <property type="entry name" value="NAD(P)-binding Rossmann-like Domain"/>
    <property type="match status" value="1"/>
</dbReference>
<evidence type="ECO:0000313" key="12">
    <source>
        <dbReference type="EMBL" id="RTR27778.1"/>
    </source>
</evidence>
<keyword evidence="2 9" id="KW-0554">One-carbon metabolism</keyword>
<organism evidence="12 13">
    <name type="scientific">Deinococcus radiophilus</name>
    <dbReference type="NCBI Taxonomy" id="32062"/>
    <lineage>
        <taxon>Bacteria</taxon>
        <taxon>Thermotogati</taxon>
        <taxon>Deinococcota</taxon>
        <taxon>Deinococci</taxon>
        <taxon>Deinococcales</taxon>
        <taxon>Deinococcaceae</taxon>
        <taxon>Deinococcus</taxon>
    </lineage>
</organism>
<dbReference type="PANTHER" id="PTHR48099:SF5">
    <property type="entry name" value="C-1-TETRAHYDROFOLATE SYNTHASE, CYTOPLASMIC"/>
    <property type="match status" value="1"/>
</dbReference>
<evidence type="ECO:0000256" key="3">
    <source>
        <dbReference type="ARBA" id="ARBA00022755"/>
    </source>
</evidence>
<name>A0A431VWY6_9DEIO</name>
<keyword evidence="9" id="KW-0368">Histidine biosynthesis</keyword>
<keyword evidence="9" id="KW-0028">Amino-acid biosynthesis</keyword>
<dbReference type="InterPro" id="IPR046346">
    <property type="entry name" value="Aminoacid_DH-like_N_sf"/>
</dbReference>
<dbReference type="Pfam" id="PF00763">
    <property type="entry name" value="THF_DHG_CYH"/>
    <property type="match status" value="1"/>
</dbReference>
<comment type="similarity">
    <text evidence="9">Belongs to the tetrahydrofolate dehydrogenase/cyclohydrolase family.</text>
</comment>
<comment type="function">
    <text evidence="9">Catalyzes the oxidation of 5,10-methylenetetrahydrofolate to 5,10-methenyltetrahydrofolate and then the hydrolysis of 5,10-methenyltetrahydrofolate to 10-formyltetrahydrofolate.</text>
</comment>
<keyword evidence="3 9" id="KW-0658">Purine biosynthesis</keyword>
<dbReference type="GO" id="GO:0009086">
    <property type="term" value="P:methionine biosynthetic process"/>
    <property type="evidence" value="ECO:0007669"/>
    <property type="project" value="UniProtKB-KW"/>
</dbReference>
<evidence type="ECO:0000256" key="1">
    <source>
        <dbReference type="ARBA" id="ARBA00004777"/>
    </source>
</evidence>
<protein>
    <recommendedName>
        <fullName evidence="9">Bifunctional protein FolD</fullName>
    </recommendedName>
    <domain>
        <recommendedName>
            <fullName evidence="9">Methylenetetrahydrofolate dehydrogenase</fullName>
            <ecNumber evidence="9">1.5.1.5</ecNumber>
        </recommendedName>
    </domain>
    <domain>
        <recommendedName>
            <fullName evidence="9">Methenyltetrahydrofolate cyclohydrolase</fullName>
            <ecNumber evidence="9">3.5.4.9</ecNumber>
        </recommendedName>
    </domain>
</protein>
<keyword evidence="4 9" id="KW-0378">Hydrolase</keyword>
<dbReference type="RefSeq" id="WP_126351901.1">
    <property type="nucleotide sequence ID" value="NZ_CP086380.1"/>
</dbReference>
<evidence type="ECO:0000259" key="11">
    <source>
        <dbReference type="Pfam" id="PF02882"/>
    </source>
</evidence>
<feature type="domain" description="Tetrahydrofolate dehydrogenase/cyclohydrolase catalytic" evidence="10">
    <location>
        <begin position="9"/>
        <end position="123"/>
    </location>
</feature>
<dbReference type="GO" id="GO:0000105">
    <property type="term" value="P:L-histidine biosynthetic process"/>
    <property type="evidence" value="ECO:0007669"/>
    <property type="project" value="UniProtKB-KW"/>
</dbReference>
<comment type="catalytic activity">
    <reaction evidence="9">
        <text>(6R)-5,10-methylene-5,6,7,8-tetrahydrofolate + NADP(+) = (6R)-5,10-methenyltetrahydrofolate + NADPH</text>
        <dbReference type="Rhea" id="RHEA:22812"/>
        <dbReference type="ChEBI" id="CHEBI:15636"/>
        <dbReference type="ChEBI" id="CHEBI:57455"/>
        <dbReference type="ChEBI" id="CHEBI:57783"/>
        <dbReference type="ChEBI" id="CHEBI:58349"/>
        <dbReference type="EC" id="1.5.1.5"/>
    </reaction>
</comment>
<dbReference type="UniPathway" id="UPA00193"/>
<comment type="caution">
    <text evidence="12">The sequence shown here is derived from an EMBL/GenBank/DDBJ whole genome shotgun (WGS) entry which is preliminary data.</text>
</comment>
<sequence length="304" mass="32443">MTTSDTVLLKGRPLADQVTSQVRAVMKDWAAEGFRPKLVSVLASDDPASLVYAESKAHRAERLGVTYGLMDLGANASQDELQDTLQQLSADSSVHGIMLEFPLAPGLDAGDAFLHLTRRKDIEGLTPANLSRVAAGQEHAALLPPTPRSVRYFLRQAFNDDLHGLRIAVIGPGRTVGRPLIWMLNNAGATVTVINQHSRDVAEVLRPQDAVVVAVGVRGLLTPEQVQPHQVVVDAGINVTDSGVVGDAAPEVADKVRAITPVPGGVGPLTSALMYQNLVRAVQLQRGEEPVDFVIDLGCRKALD</sequence>
<dbReference type="Proteomes" id="UP000277766">
    <property type="component" value="Unassembled WGS sequence"/>
</dbReference>
<comment type="pathway">
    <text evidence="1 9">One-carbon metabolism; tetrahydrofolate interconversion.</text>
</comment>
<accession>A0A431VWY6</accession>
<dbReference type="OrthoDB" id="9803580at2"/>
<evidence type="ECO:0000256" key="7">
    <source>
        <dbReference type="ARBA" id="ARBA00023167"/>
    </source>
</evidence>
<evidence type="ECO:0000256" key="5">
    <source>
        <dbReference type="ARBA" id="ARBA00022857"/>
    </source>
</evidence>
<keyword evidence="6 9" id="KW-0560">Oxidoreductase</keyword>
<dbReference type="InterPro" id="IPR020630">
    <property type="entry name" value="THF_DH/CycHdrlase_cat_dom"/>
</dbReference>
<reference evidence="12 13" key="1">
    <citation type="submission" date="2018-12" db="EMBL/GenBank/DDBJ databases">
        <title>Deinococcus radiophilus ATCC 27603 genome sequencing and assembly.</title>
        <authorList>
            <person name="Maclea K.S."/>
            <person name="Maynard C.R."/>
        </authorList>
    </citation>
    <scope>NUCLEOTIDE SEQUENCE [LARGE SCALE GENOMIC DNA]</scope>
    <source>
        <strain evidence="12 13">ATCC 27603</strain>
    </source>
</reference>
<dbReference type="SUPFAM" id="SSF53223">
    <property type="entry name" value="Aminoacid dehydrogenase-like, N-terminal domain"/>
    <property type="match status" value="1"/>
</dbReference>
<evidence type="ECO:0000256" key="9">
    <source>
        <dbReference type="HAMAP-Rule" id="MF_01576"/>
    </source>
</evidence>
<proteinExistence type="inferred from homology"/>
<dbReference type="EMBL" id="RXPE01000009">
    <property type="protein sequence ID" value="RTR27778.1"/>
    <property type="molecule type" value="Genomic_DNA"/>
</dbReference>
<dbReference type="InterPro" id="IPR036291">
    <property type="entry name" value="NAD(P)-bd_dom_sf"/>
</dbReference>
<dbReference type="AlphaFoldDB" id="A0A431VWY6"/>
<dbReference type="SUPFAM" id="SSF51735">
    <property type="entry name" value="NAD(P)-binding Rossmann-fold domains"/>
    <property type="match status" value="1"/>
</dbReference>
<dbReference type="PRINTS" id="PR00085">
    <property type="entry name" value="THFDHDRGNASE"/>
</dbReference>
<comment type="caution">
    <text evidence="9">Lacks conserved residue(s) required for the propagation of feature annotation.</text>
</comment>
<comment type="catalytic activity">
    <reaction evidence="9">
        <text>(6R)-5,10-methenyltetrahydrofolate + H2O = (6R)-10-formyltetrahydrofolate + H(+)</text>
        <dbReference type="Rhea" id="RHEA:23700"/>
        <dbReference type="ChEBI" id="CHEBI:15377"/>
        <dbReference type="ChEBI" id="CHEBI:15378"/>
        <dbReference type="ChEBI" id="CHEBI:57455"/>
        <dbReference type="ChEBI" id="CHEBI:195366"/>
        <dbReference type="EC" id="3.5.4.9"/>
    </reaction>
</comment>
<dbReference type="PANTHER" id="PTHR48099">
    <property type="entry name" value="C-1-TETRAHYDROFOLATE SYNTHASE, CYTOPLASMIC-RELATED"/>
    <property type="match status" value="1"/>
</dbReference>
<gene>
    <name evidence="9" type="primary">folD</name>
    <name evidence="12" type="ORF">EJ104_06260</name>
</gene>
<dbReference type="Gene3D" id="3.40.50.10860">
    <property type="entry name" value="Leucine Dehydrogenase, chain A, domain 1"/>
    <property type="match status" value="1"/>
</dbReference>
<dbReference type="GO" id="GO:0006164">
    <property type="term" value="P:purine nucleotide biosynthetic process"/>
    <property type="evidence" value="ECO:0007669"/>
    <property type="project" value="UniProtKB-KW"/>
</dbReference>
<evidence type="ECO:0000256" key="4">
    <source>
        <dbReference type="ARBA" id="ARBA00022801"/>
    </source>
</evidence>
<keyword evidence="8 9" id="KW-0511">Multifunctional enzyme</keyword>
<keyword evidence="13" id="KW-1185">Reference proteome</keyword>